<name>A0ABN7QR20_9BURK</name>
<feature type="chain" id="PRO_5045512935" description="DUF3443 domain-containing protein" evidence="1">
    <location>
        <begin position="25"/>
        <end position="419"/>
    </location>
</feature>
<dbReference type="Pfam" id="PF11925">
    <property type="entry name" value="DUF3443"/>
    <property type="match status" value="1"/>
</dbReference>
<sequence>MQITTKLKGWMQVAAVVVMASLVAACGGGGGGDSGSNNAGNGISSLPAGPTQQPVAVGAANTVAITVDKGLKNVINIPTVSVQICAPGTANCQIVDHVQLDTGSYGLRIVSTALNATLGSALPVTTVNGSQHLAECASFADGFTWGSVRTADVTLGQKRAASLPVQIIGDLAAASVPASCTGVPENTVDDLRVNGILGIGVMQNDCGTTCLDPTSSNYYGCTGNTCTPTIATTAVQVANPVPKFSGDNNGVIVQLPPVSNTGAASAQGTLVFGINTQSNNTLTAAQTFLSDSAGDLTGSTFNGNPATALFDTGSNGYFFDDSTLAACGSNEPGFYCPPSAQTRPFTVKGTGSASANVNMNVVSAATLVSGGTNFAFNDLAGEGIRAGWVDLGLPFFFGRYVYFGMDLSSTGGPAPFIAF</sequence>
<evidence type="ECO:0008006" key="4">
    <source>
        <dbReference type="Google" id="ProtNLM"/>
    </source>
</evidence>
<dbReference type="InterPro" id="IPR021847">
    <property type="entry name" value="DUF3443"/>
</dbReference>
<proteinExistence type="predicted"/>
<accession>A0ABN7QR20</accession>
<keyword evidence="1" id="KW-0732">Signal</keyword>
<dbReference type="Proteomes" id="UP000789752">
    <property type="component" value="Unassembled WGS sequence"/>
</dbReference>
<feature type="signal peptide" evidence="1">
    <location>
        <begin position="1"/>
        <end position="24"/>
    </location>
</feature>
<keyword evidence="3" id="KW-1185">Reference proteome</keyword>
<reference evidence="2 3" key="1">
    <citation type="submission" date="2021-04" db="EMBL/GenBank/DDBJ databases">
        <authorList>
            <person name="Vanwijnsberghe S."/>
        </authorList>
    </citation>
    <scope>NUCLEOTIDE SEQUENCE [LARGE SCALE GENOMIC DNA]</scope>
    <source>
        <strain evidence="2 3">LMG 32171</strain>
    </source>
</reference>
<evidence type="ECO:0000313" key="3">
    <source>
        <dbReference type="Proteomes" id="UP000789752"/>
    </source>
</evidence>
<dbReference type="EMBL" id="CAJQYY010000018">
    <property type="protein sequence ID" value="CAG4906091.1"/>
    <property type="molecule type" value="Genomic_DNA"/>
</dbReference>
<dbReference type="PROSITE" id="PS51257">
    <property type="entry name" value="PROKAR_LIPOPROTEIN"/>
    <property type="match status" value="1"/>
</dbReference>
<protein>
    <recommendedName>
        <fullName evidence="4">DUF3443 domain-containing protein</fullName>
    </recommendedName>
</protein>
<organism evidence="2 3">
    <name type="scientific">Paraburkholderia gardini</name>
    <dbReference type="NCBI Taxonomy" id="2823469"/>
    <lineage>
        <taxon>Bacteria</taxon>
        <taxon>Pseudomonadati</taxon>
        <taxon>Pseudomonadota</taxon>
        <taxon>Betaproteobacteria</taxon>
        <taxon>Burkholderiales</taxon>
        <taxon>Burkholderiaceae</taxon>
        <taxon>Paraburkholderia</taxon>
    </lineage>
</organism>
<comment type="caution">
    <text evidence="2">The sequence shown here is derived from an EMBL/GenBank/DDBJ whole genome shotgun (WGS) entry which is preliminary data.</text>
</comment>
<evidence type="ECO:0000256" key="1">
    <source>
        <dbReference type="SAM" id="SignalP"/>
    </source>
</evidence>
<gene>
    <name evidence="2" type="ORF">R54767_03268</name>
</gene>
<evidence type="ECO:0000313" key="2">
    <source>
        <dbReference type="EMBL" id="CAG4906091.1"/>
    </source>
</evidence>